<dbReference type="AlphaFoldDB" id="A0A098DRJ3"/>
<feature type="region of interest" description="Disordered" evidence="1">
    <location>
        <begin position="65"/>
        <end position="110"/>
    </location>
</feature>
<reference evidence="3 4" key="2">
    <citation type="journal article" date="2010" name="Nature">
        <title>Comparative genomics reveals mobile pathogenicity chromosomes in Fusarium.</title>
        <authorList>
            <person name="Ma L.J."/>
            <person name="van der Does H.C."/>
            <person name="Borkovich K.A."/>
            <person name="Coleman J.J."/>
            <person name="Daboussi M.J."/>
            <person name="Di Pietro A."/>
            <person name="Dufresne M."/>
            <person name="Freitag M."/>
            <person name="Grabherr M."/>
            <person name="Henrissat B."/>
            <person name="Houterman P.M."/>
            <person name="Kang S."/>
            <person name="Shim W.B."/>
            <person name="Woloshuk C."/>
            <person name="Xie X."/>
            <person name="Xu J.R."/>
            <person name="Antoniw J."/>
            <person name="Baker S.E."/>
            <person name="Bluhm B.H."/>
            <person name="Breakspear A."/>
            <person name="Brown D.W."/>
            <person name="Butchko R.A."/>
            <person name="Chapman S."/>
            <person name="Coulson R."/>
            <person name="Coutinho P.M."/>
            <person name="Danchin E.G."/>
            <person name="Diener A."/>
            <person name="Gale L.R."/>
            <person name="Gardiner D.M."/>
            <person name="Goff S."/>
            <person name="Hammond-Kosack K.E."/>
            <person name="Hilburn K."/>
            <person name="Hua-Van A."/>
            <person name="Jonkers W."/>
            <person name="Kazan K."/>
            <person name="Kodira C.D."/>
            <person name="Koehrsen M."/>
            <person name="Kumar L."/>
            <person name="Lee Y.H."/>
            <person name="Li L."/>
            <person name="Manners J.M."/>
            <person name="Miranda-Saavedra D."/>
            <person name="Mukherjee M."/>
            <person name="Park G."/>
            <person name="Park J."/>
            <person name="Park S.Y."/>
            <person name="Proctor R.H."/>
            <person name="Regev A."/>
            <person name="Ruiz-Roldan M.C."/>
            <person name="Sain D."/>
            <person name="Sakthikumar S."/>
            <person name="Sykes S."/>
            <person name="Schwartz D.C."/>
            <person name="Turgeon B.G."/>
            <person name="Wapinski I."/>
            <person name="Yoder O."/>
            <person name="Young S."/>
            <person name="Zeng Q."/>
            <person name="Zhou S."/>
            <person name="Galagan J."/>
            <person name="Cuomo C.A."/>
            <person name="Kistler H.C."/>
            <person name="Rep M."/>
        </authorList>
    </citation>
    <scope>GENOME REANNOTATION</scope>
    <source>
        <strain evidence="4">ATCC MYA-4620 / CBS 123657 / FGSC 9075 / NRRL 31084 / PH-1</strain>
        <strain evidence="3">PH-1 / ATCC MYA-4620 / FGSC 9075 / NRRL 31084</strain>
    </source>
</reference>
<evidence type="ECO:0000313" key="3">
    <source>
        <dbReference type="EnsemblFungi" id="CEF84466"/>
    </source>
</evidence>
<protein>
    <submittedName>
        <fullName evidence="2">Chromosome 4, complete genome</fullName>
    </submittedName>
</protein>
<accession>A0A098DRJ3</accession>
<dbReference type="Proteomes" id="UP000070720">
    <property type="component" value="Chromosome 4"/>
</dbReference>
<sequence>MVDERDLVVEASEQPVQVRLPKAYAGGLASEFEDLPEAQVLQMTVELTTGDEQVDDLLKSLRTLDEQSRSASHQNTTYRDKQQVGSLNSTAFKMPTKRQNTARDESDRERQRNMTEFFGVDSAPEQPPSPALTTAINNTRRAQGPGQRHHPHDMEAPGQRIYRQVFGRRTSLAVYPHRREGARLLAARLALEECINTEHICVESKSSNEARKACRDHGPGQH</sequence>
<organism evidence="2 4">
    <name type="scientific">Gibberella zeae (strain ATCC MYA-4620 / CBS 123657 / FGSC 9075 / NRRL 31084 / PH-1)</name>
    <name type="common">Wheat head blight fungus</name>
    <name type="synonym">Fusarium graminearum</name>
    <dbReference type="NCBI Taxonomy" id="229533"/>
    <lineage>
        <taxon>Eukaryota</taxon>
        <taxon>Fungi</taxon>
        <taxon>Dikarya</taxon>
        <taxon>Ascomycota</taxon>
        <taxon>Pezizomycotina</taxon>
        <taxon>Sordariomycetes</taxon>
        <taxon>Hypocreomycetidae</taxon>
        <taxon>Hypocreales</taxon>
        <taxon>Nectriaceae</taxon>
        <taxon>Fusarium</taxon>
    </lineage>
</organism>
<reference evidence="2 4" key="3">
    <citation type="journal article" date="2015" name="BMC Genomics">
        <title>The completed genome sequence of the pathogenic ascomycete fungus Fusarium graminearum.</title>
        <authorList>
            <person name="King R."/>
            <person name="Urban M."/>
            <person name="Hammond-Kosack M.C."/>
            <person name="Hassani-Pak K."/>
            <person name="Hammond-Kosack K.E."/>
        </authorList>
    </citation>
    <scope>NUCLEOTIDE SEQUENCE [LARGE SCALE GENOMIC DNA]</scope>
    <source>
        <strain evidence="4">ATCC MYA-4620 / CBS 123657 / FGSC 9075 / NRRL 31084 / PH-1</strain>
        <strain evidence="2">PH-1</strain>
    </source>
</reference>
<feature type="compositionally biased region" description="Basic and acidic residues" evidence="1">
    <location>
        <begin position="101"/>
        <end position="110"/>
    </location>
</feature>
<evidence type="ECO:0000313" key="4">
    <source>
        <dbReference type="Proteomes" id="UP000070720"/>
    </source>
</evidence>
<dbReference type="EMBL" id="HG970335">
    <property type="protein sequence ID" value="CEF84466.1"/>
    <property type="molecule type" value="Genomic_DNA"/>
</dbReference>
<dbReference type="InParanoid" id="A0A098DRJ3"/>
<gene>
    <name evidence="3" type="primary">FG08990.1</name>
    <name evidence="2" type="ORF">FGRAMPH1_01T28177</name>
</gene>
<name>A0A098DRJ3_GIBZE</name>
<keyword evidence="4" id="KW-1185">Reference proteome</keyword>
<reference evidence="3" key="4">
    <citation type="submission" date="2017-01" db="UniProtKB">
        <authorList>
            <consortium name="EnsemblFungi"/>
        </authorList>
    </citation>
    <scope>IDENTIFICATION</scope>
    <source>
        <strain evidence="3">PH-1 / ATCC MYA-4620 / FGSC 9075 / NRRL 31084</strain>
    </source>
</reference>
<accession>A0A0E0SDF3</accession>
<feature type="compositionally biased region" description="Polar residues" evidence="1">
    <location>
        <begin position="69"/>
        <end position="91"/>
    </location>
</feature>
<evidence type="ECO:0000256" key="1">
    <source>
        <dbReference type="SAM" id="MobiDB-lite"/>
    </source>
</evidence>
<dbReference type="EnsemblFungi" id="CEF84466">
    <property type="protein sequence ID" value="CEF84466"/>
    <property type="gene ID" value="FGRRES_08990_M"/>
</dbReference>
<reference evidence="3 4" key="1">
    <citation type="journal article" date="2007" name="Science">
        <title>The Fusarium graminearum genome reveals a link between localized polymorphism and pathogen specialization.</title>
        <authorList>
            <person name="Cuomo C.A."/>
            <person name="Gueldener U."/>
            <person name="Xu J.-R."/>
            <person name="Trail F."/>
            <person name="Turgeon B.G."/>
            <person name="Di Pietro A."/>
            <person name="Walton J.D."/>
            <person name="Ma L.-J."/>
            <person name="Baker S.E."/>
            <person name="Rep M."/>
            <person name="Adam G."/>
            <person name="Antoniw J."/>
            <person name="Baldwin T."/>
            <person name="Calvo S.E."/>
            <person name="Chang Y.-L."/>
            <person name="DeCaprio D."/>
            <person name="Gale L.R."/>
            <person name="Gnerre S."/>
            <person name="Goswami R.S."/>
            <person name="Hammond-Kosack K."/>
            <person name="Harris L.J."/>
            <person name="Hilburn K."/>
            <person name="Kennell J.C."/>
            <person name="Kroken S."/>
            <person name="Magnuson J.K."/>
            <person name="Mannhaupt G."/>
            <person name="Mauceli E.W."/>
            <person name="Mewes H.-W."/>
            <person name="Mitterbauer R."/>
            <person name="Muehlbauer G."/>
            <person name="Muensterkoetter M."/>
            <person name="Nelson D."/>
            <person name="O'Donnell K."/>
            <person name="Ouellet T."/>
            <person name="Qi W."/>
            <person name="Quesneville H."/>
            <person name="Roncero M.I.G."/>
            <person name="Seong K.-Y."/>
            <person name="Tetko I.V."/>
            <person name="Urban M."/>
            <person name="Waalwijk C."/>
            <person name="Ward T.J."/>
            <person name="Yao J."/>
            <person name="Birren B.W."/>
            <person name="Kistler H.C."/>
        </authorList>
    </citation>
    <scope>NUCLEOTIDE SEQUENCE [LARGE SCALE GENOMIC DNA]</scope>
    <source>
        <strain evidence="4">ATCC MYA-4620 / CBS 123657 / FGSC 9075 / NRRL 31084 / PH-1</strain>
        <strain evidence="3">PH-1 / ATCC MYA-4620 / FGSC 9075 / NRRL 31084</strain>
    </source>
</reference>
<proteinExistence type="predicted"/>
<dbReference type="VEuPathDB" id="FungiDB:FGRAMPH1_01G28177"/>
<evidence type="ECO:0000313" key="2">
    <source>
        <dbReference type="EMBL" id="CEF84466.1"/>
    </source>
</evidence>